<comment type="caution">
    <text evidence="1">The sequence shown here is derived from an EMBL/GenBank/DDBJ whole genome shotgun (WGS) entry which is preliminary data.</text>
</comment>
<proteinExistence type="predicted"/>
<sequence length="445" mass="47670">MSSPTNATSDVAAVVSRLGFTLESLQQSVQDSQDHQYQRSEKLQEEVLDIRAQLNRLERMMSTILGRLPVPSATINNAQQSESGSKPQSAGDAPQPDSEPISQSTSQSEPSSQPSSKSTEKHEASTSASAPSDEMPQRTPGAQAIRLDESNPWIAPESWIRRSGPIRRQGAFYGVPDWNAMQNVSSCNDASVISPVIRRKNPHYNETVPPPPNEPSAPRLLRSKTRPLRREGAMVIPGSPLRAVRRSASPEPSTRESSCFSSLARSPSPSPSKLESLVEHLDVEEILDAVSSDFSESEYFIPHDGDSGYADTEFGASSGASDGDVSDGDRSDYSDGGASISSRKRSREPEDGQPAAASPNSSTETSSFIHNSPVVDSSAVPLSSSVPPSATPVPEVDDGACSDGSFKRRKLSMNKESASTSNRSPRTTGSRSRKSHRSSTPYPSA</sequence>
<evidence type="ECO:0000313" key="2">
    <source>
        <dbReference type="Proteomes" id="UP000790377"/>
    </source>
</evidence>
<name>A0ACB8AN03_9AGAM</name>
<reference evidence="1" key="1">
    <citation type="journal article" date="2021" name="New Phytol.">
        <title>Evolutionary innovations through gain and loss of genes in the ectomycorrhizal Boletales.</title>
        <authorList>
            <person name="Wu G."/>
            <person name="Miyauchi S."/>
            <person name="Morin E."/>
            <person name="Kuo A."/>
            <person name="Drula E."/>
            <person name="Varga T."/>
            <person name="Kohler A."/>
            <person name="Feng B."/>
            <person name="Cao Y."/>
            <person name="Lipzen A."/>
            <person name="Daum C."/>
            <person name="Hundley H."/>
            <person name="Pangilinan J."/>
            <person name="Johnson J."/>
            <person name="Barry K."/>
            <person name="LaButti K."/>
            <person name="Ng V."/>
            <person name="Ahrendt S."/>
            <person name="Min B."/>
            <person name="Choi I.G."/>
            <person name="Park H."/>
            <person name="Plett J.M."/>
            <person name="Magnuson J."/>
            <person name="Spatafora J.W."/>
            <person name="Nagy L.G."/>
            <person name="Henrissat B."/>
            <person name="Grigoriev I.V."/>
            <person name="Yang Z.L."/>
            <person name="Xu J."/>
            <person name="Martin F.M."/>
        </authorList>
    </citation>
    <scope>NUCLEOTIDE SEQUENCE</scope>
    <source>
        <strain evidence="1">ATCC 28755</strain>
    </source>
</reference>
<gene>
    <name evidence="1" type="ORF">BJ138DRAFT_269644</name>
</gene>
<protein>
    <submittedName>
        <fullName evidence="1">Uncharacterized protein</fullName>
    </submittedName>
</protein>
<organism evidence="1 2">
    <name type="scientific">Hygrophoropsis aurantiaca</name>
    <dbReference type="NCBI Taxonomy" id="72124"/>
    <lineage>
        <taxon>Eukaryota</taxon>
        <taxon>Fungi</taxon>
        <taxon>Dikarya</taxon>
        <taxon>Basidiomycota</taxon>
        <taxon>Agaricomycotina</taxon>
        <taxon>Agaricomycetes</taxon>
        <taxon>Agaricomycetidae</taxon>
        <taxon>Boletales</taxon>
        <taxon>Coniophorineae</taxon>
        <taxon>Hygrophoropsidaceae</taxon>
        <taxon>Hygrophoropsis</taxon>
    </lineage>
</organism>
<dbReference type="EMBL" id="MU267607">
    <property type="protein sequence ID" value="KAH7914931.1"/>
    <property type="molecule type" value="Genomic_DNA"/>
</dbReference>
<keyword evidence="2" id="KW-1185">Reference proteome</keyword>
<accession>A0ACB8AN03</accession>
<evidence type="ECO:0000313" key="1">
    <source>
        <dbReference type="EMBL" id="KAH7914931.1"/>
    </source>
</evidence>
<dbReference type="Proteomes" id="UP000790377">
    <property type="component" value="Unassembled WGS sequence"/>
</dbReference>